<dbReference type="InterPro" id="IPR006680">
    <property type="entry name" value="Amidohydro-rel"/>
</dbReference>
<dbReference type="EMBL" id="CP034928">
    <property type="protein sequence ID" value="QAA77367.1"/>
    <property type="molecule type" value="Genomic_DNA"/>
</dbReference>
<dbReference type="SUPFAM" id="SSF51338">
    <property type="entry name" value="Composite domain of metallo-dependent hydrolases"/>
    <property type="match status" value="1"/>
</dbReference>
<organism evidence="5 6">
    <name type="scientific">Bipolaricaulis sibiricus</name>
    <dbReference type="NCBI Taxonomy" id="2501609"/>
    <lineage>
        <taxon>Bacteria</taxon>
        <taxon>Candidatus Bipolaricaulota</taxon>
        <taxon>Candidatus Bipolaricaulia</taxon>
        <taxon>Candidatus Bipolaricaulales</taxon>
        <taxon>Candidatus Bipolaricaulaceae</taxon>
        <taxon>Candidatus Bipolaricaulis</taxon>
    </lineage>
</organism>
<evidence type="ECO:0000313" key="5">
    <source>
        <dbReference type="EMBL" id="QAA77367.1"/>
    </source>
</evidence>
<dbReference type="InterPro" id="IPR011059">
    <property type="entry name" value="Metal-dep_hydrolase_composite"/>
</dbReference>
<keyword evidence="1" id="KW-0479">Metal-binding</keyword>
<dbReference type="Proteomes" id="UP000287233">
    <property type="component" value="Chromosome"/>
</dbReference>
<dbReference type="GO" id="GO:0016814">
    <property type="term" value="F:hydrolase activity, acting on carbon-nitrogen (but not peptide) bonds, in cyclic amidines"/>
    <property type="evidence" value="ECO:0007669"/>
    <property type="project" value="UniProtKB-ARBA"/>
</dbReference>
<dbReference type="InterPro" id="IPR050287">
    <property type="entry name" value="MTA/SAH_deaminase"/>
</dbReference>
<dbReference type="GO" id="GO:0046872">
    <property type="term" value="F:metal ion binding"/>
    <property type="evidence" value="ECO:0007669"/>
    <property type="project" value="UniProtKB-KW"/>
</dbReference>
<dbReference type="FunFam" id="3.20.20.140:FF:000014">
    <property type="entry name" value="5-methylthioadenosine/S-adenosylhomocysteine deaminase"/>
    <property type="match status" value="1"/>
</dbReference>
<protein>
    <submittedName>
        <fullName evidence="5">Guanine deaminase</fullName>
    </submittedName>
</protein>
<dbReference type="InterPro" id="IPR032466">
    <property type="entry name" value="Metal_Hydrolase"/>
</dbReference>
<keyword evidence="3" id="KW-0862">Zinc</keyword>
<proteinExistence type="predicted"/>
<name>A0A410FWA3_BIPS1</name>
<dbReference type="PANTHER" id="PTHR43794:SF11">
    <property type="entry name" value="AMIDOHYDROLASE-RELATED DOMAIN-CONTAINING PROTEIN"/>
    <property type="match status" value="1"/>
</dbReference>
<accession>A0A410FWA3</accession>
<dbReference type="GO" id="GO:0019239">
    <property type="term" value="F:deaminase activity"/>
    <property type="evidence" value="ECO:0007669"/>
    <property type="project" value="UniProtKB-ARBA"/>
</dbReference>
<feature type="domain" description="Amidohydrolase-related" evidence="4">
    <location>
        <begin position="65"/>
        <end position="429"/>
    </location>
</feature>
<keyword evidence="2" id="KW-0378">Hydrolase</keyword>
<dbReference type="CDD" id="cd01298">
    <property type="entry name" value="ATZ_TRZ_like"/>
    <property type="match status" value="1"/>
</dbReference>
<sequence length="462" mass="50595">MGDGDQKRVNRVLFHDVDVIATFDAARRELRGGWLLVEGNRIAALGEGSPPRGPFSEVVSGRDRVMIPGMVNTHHHLYQTLFRAVPGAQDKELFDWLQFLYEVWRGIDEDAVRTSAIVGCVELLLSGCTTTTDHLYLFPRGKEKLTDLEIEAGREVGVRFHPTRGSMSLSRDEGGLPPPDVVQKDEEILRDSERIISRWHDPSPGAMVRIALAPCSPFSVTRELMRDTAKLAREHGLLLHTHLAETTDEEEFCLAKFGMRPVDYLESVGWLADDVWLAHLVHITPHDITTLARAGVGMAHCPTSNMILGSGIAPVPEVLRAGMAVGLGVDGSASNDTSNMIREVRQAMLVARVKYGARAMSARQALELATVGGARVLHWDQEVGSLEAGKCADLSLWDLSTLEFAGAADPVAAIVHCGAQYADLVMVNGEFRVRGGRLVEERLYDFVPRQRAIAQKLVGGSG</sequence>
<evidence type="ECO:0000256" key="1">
    <source>
        <dbReference type="ARBA" id="ARBA00022723"/>
    </source>
</evidence>
<evidence type="ECO:0000256" key="3">
    <source>
        <dbReference type="ARBA" id="ARBA00022833"/>
    </source>
</evidence>
<dbReference type="NCBIfam" id="NF006055">
    <property type="entry name" value="PRK08203.1"/>
    <property type="match status" value="1"/>
</dbReference>
<evidence type="ECO:0000259" key="4">
    <source>
        <dbReference type="Pfam" id="PF01979"/>
    </source>
</evidence>
<evidence type="ECO:0000313" key="6">
    <source>
        <dbReference type="Proteomes" id="UP000287233"/>
    </source>
</evidence>
<gene>
    <name evidence="5" type="ORF">BIP78_1603</name>
</gene>
<dbReference type="SUPFAM" id="SSF51556">
    <property type="entry name" value="Metallo-dependent hydrolases"/>
    <property type="match status" value="1"/>
</dbReference>
<dbReference type="Gene3D" id="3.20.20.140">
    <property type="entry name" value="Metal-dependent hydrolases"/>
    <property type="match status" value="1"/>
</dbReference>
<dbReference type="PANTHER" id="PTHR43794">
    <property type="entry name" value="AMINOHYDROLASE SSNA-RELATED"/>
    <property type="match status" value="1"/>
</dbReference>
<reference evidence="6" key="1">
    <citation type="submission" date="2018-12" db="EMBL/GenBank/DDBJ databases">
        <title>Complete genome sequence of an uncultured bacterium of the candidate phylum Bipolaricaulota.</title>
        <authorList>
            <person name="Kadnikov V.V."/>
            <person name="Mardanov A.V."/>
            <person name="Beletsky A.V."/>
            <person name="Frank Y.A."/>
            <person name="Karnachuk O.V."/>
            <person name="Ravin N.V."/>
        </authorList>
    </citation>
    <scope>NUCLEOTIDE SEQUENCE [LARGE SCALE GENOMIC DNA]</scope>
</reference>
<dbReference type="KEGG" id="bih:BIP78_1603"/>
<dbReference type="Gene3D" id="2.30.40.10">
    <property type="entry name" value="Urease, subunit C, domain 1"/>
    <property type="match status" value="1"/>
</dbReference>
<evidence type="ECO:0000256" key="2">
    <source>
        <dbReference type="ARBA" id="ARBA00022801"/>
    </source>
</evidence>
<dbReference type="AlphaFoldDB" id="A0A410FWA3"/>
<dbReference type="Pfam" id="PF01979">
    <property type="entry name" value="Amidohydro_1"/>
    <property type="match status" value="1"/>
</dbReference>